<dbReference type="AlphaFoldDB" id="A0A0C7N6B1"/>
<dbReference type="RefSeq" id="XP_022628264.1">
    <property type="nucleotide sequence ID" value="XM_022772840.1"/>
</dbReference>
<accession>A0A0C7N6B1</accession>
<dbReference type="EMBL" id="LN736363">
    <property type="protein sequence ID" value="CEP62034.1"/>
    <property type="molecule type" value="Genomic_DNA"/>
</dbReference>
<feature type="region of interest" description="Disordered" evidence="1">
    <location>
        <begin position="268"/>
        <end position="330"/>
    </location>
</feature>
<proteinExistence type="predicted"/>
<name>A0A0C7N6B1_9SACH</name>
<evidence type="ECO:0000313" key="3">
    <source>
        <dbReference type="Proteomes" id="UP000054304"/>
    </source>
</evidence>
<feature type="region of interest" description="Disordered" evidence="1">
    <location>
        <begin position="1"/>
        <end position="23"/>
    </location>
</feature>
<dbReference type="HOGENOM" id="CLU_554561_0_0_1"/>
<dbReference type="InterPro" id="IPR043954">
    <property type="entry name" value="Snu56_snRNP"/>
</dbReference>
<sequence>MGVKKRPFSGGNGPRSRVKRPDSYDQSSLVATYRFFNRKKAEASTVMRRSAVFLLINKDEYSKFENSRAFAEIRVNIVEFVQLEDGVSYLCIRNFTALDLALILGFVFADRAKHWVSIGKDDSSHVPRQVPIRGSFYIHKSCKDVFETRGPTNGVTIAQFSELSMFTEISVDRYGIPASFDAVCVLLSKLKFQKSVDRAKQEFQTSLRDLTLKRTITVTSIPFLDRDILMDPTTVSKVNGPIVEESKKALGSFVESVLKYNEAVPVATKEATDSPKASPQTIRSTRKTTPGTSRYSGSNNTDQASARNIPARAVGTNGGGRTLDPQSRGSNANYLTQEQIKDYCVATVKASIDAVKSKSPYQILKTYIKCPRQHYVDLIYDNLHDLRAKTNCNAVVMNLNNVHESTAWFNSLDVSKHTKDSKIVSVPHPSTVRVVSIGGIGEHNLEALKLLLQLLDSNV</sequence>
<dbReference type="Proteomes" id="UP000054304">
    <property type="component" value="Unassembled WGS sequence"/>
</dbReference>
<keyword evidence="3" id="KW-1185">Reference proteome</keyword>
<protein>
    <submittedName>
        <fullName evidence="2">LALA0S04e06238g1_1</fullName>
    </submittedName>
</protein>
<organism evidence="2 3">
    <name type="scientific">Lachancea lanzarotensis</name>
    <dbReference type="NCBI Taxonomy" id="1245769"/>
    <lineage>
        <taxon>Eukaryota</taxon>
        <taxon>Fungi</taxon>
        <taxon>Dikarya</taxon>
        <taxon>Ascomycota</taxon>
        <taxon>Saccharomycotina</taxon>
        <taxon>Saccharomycetes</taxon>
        <taxon>Saccharomycetales</taxon>
        <taxon>Saccharomycetaceae</taxon>
        <taxon>Lachancea</taxon>
    </lineage>
</organism>
<evidence type="ECO:0000313" key="2">
    <source>
        <dbReference type="EMBL" id="CEP62034.1"/>
    </source>
</evidence>
<dbReference type="GeneID" id="34685480"/>
<feature type="compositionally biased region" description="Polar residues" evidence="1">
    <location>
        <begin position="275"/>
        <end position="306"/>
    </location>
</feature>
<dbReference type="STRING" id="1245769.A0A0C7N6B1"/>
<evidence type="ECO:0000256" key="1">
    <source>
        <dbReference type="SAM" id="MobiDB-lite"/>
    </source>
</evidence>
<dbReference type="GO" id="GO:0000398">
    <property type="term" value="P:mRNA splicing, via spliceosome"/>
    <property type="evidence" value="ECO:0007669"/>
    <property type="project" value="InterPro"/>
</dbReference>
<gene>
    <name evidence="2" type="ORF">LALA0_S04e06238g</name>
</gene>
<dbReference type="OrthoDB" id="4034976at2759"/>
<dbReference type="GO" id="GO:0003729">
    <property type="term" value="F:mRNA binding"/>
    <property type="evidence" value="ECO:0007669"/>
    <property type="project" value="InterPro"/>
</dbReference>
<dbReference type="Pfam" id="PF19097">
    <property type="entry name" value="Snu56_snRNP"/>
    <property type="match status" value="1"/>
</dbReference>
<reference evidence="2 3" key="1">
    <citation type="submission" date="2014-12" db="EMBL/GenBank/DDBJ databases">
        <authorList>
            <person name="Neuveglise Cecile"/>
        </authorList>
    </citation>
    <scope>NUCLEOTIDE SEQUENCE [LARGE SCALE GENOMIC DNA]</scope>
    <source>
        <strain evidence="2 3">CBS 12615</strain>
    </source>
</reference>